<dbReference type="PANTHER" id="PTHR11461">
    <property type="entry name" value="SERINE PROTEASE INHIBITOR, SERPIN"/>
    <property type="match status" value="1"/>
</dbReference>
<dbReference type="PANTHER" id="PTHR11461:SF211">
    <property type="entry name" value="GH10112P-RELATED"/>
    <property type="match status" value="1"/>
</dbReference>
<name>A0A917QAB2_9NOCA</name>
<dbReference type="InterPro" id="IPR036186">
    <property type="entry name" value="Serpin_sf"/>
</dbReference>
<comment type="caution">
    <text evidence="3">The sequence shown here is derived from an EMBL/GenBank/DDBJ whole genome shotgun (WGS) entry which is preliminary data.</text>
</comment>
<evidence type="ECO:0000259" key="2">
    <source>
        <dbReference type="SMART" id="SM00093"/>
    </source>
</evidence>
<dbReference type="InterPro" id="IPR000215">
    <property type="entry name" value="Serpin_fam"/>
</dbReference>
<accession>A0A917QAB2</accession>
<evidence type="ECO:0000313" key="3">
    <source>
        <dbReference type="EMBL" id="GGK39460.1"/>
    </source>
</evidence>
<dbReference type="AlphaFoldDB" id="A0A917QAB2"/>
<reference evidence="3" key="1">
    <citation type="journal article" date="2014" name="Int. J. Syst. Evol. Microbiol.">
        <title>Complete genome sequence of Corynebacterium casei LMG S-19264T (=DSM 44701T), isolated from a smear-ripened cheese.</title>
        <authorList>
            <consortium name="US DOE Joint Genome Institute (JGI-PGF)"/>
            <person name="Walter F."/>
            <person name="Albersmeier A."/>
            <person name="Kalinowski J."/>
            <person name="Ruckert C."/>
        </authorList>
    </citation>
    <scope>NUCLEOTIDE SEQUENCE</scope>
    <source>
        <strain evidence="3">CGMCC 4.7278</strain>
    </source>
</reference>
<dbReference type="GO" id="GO:0004867">
    <property type="term" value="F:serine-type endopeptidase inhibitor activity"/>
    <property type="evidence" value="ECO:0007669"/>
    <property type="project" value="InterPro"/>
</dbReference>
<evidence type="ECO:0000256" key="1">
    <source>
        <dbReference type="RuleBase" id="RU000411"/>
    </source>
</evidence>
<comment type="similarity">
    <text evidence="1">Belongs to the serpin family.</text>
</comment>
<dbReference type="GO" id="GO:0005615">
    <property type="term" value="C:extracellular space"/>
    <property type="evidence" value="ECO:0007669"/>
    <property type="project" value="InterPro"/>
</dbReference>
<proteinExistence type="inferred from homology"/>
<evidence type="ECO:0000313" key="4">
    <source>
        <dbReference type="Proteomes" id="UP000612956"/>
    </source>
</evidence>
<dbReference type="Pfam" id="PF00079">
    <property type="entry name" value="Serpin"/>
    <property type="match status" value="2"/>
</dbReference>
<sequence>MVSGVGLWPLLAILAGAAQGDARAELAAAVGVSADAASQAGVDALRSLDLSFEAHTALGAWVRSGIPLNTEWVDSLPAGTVEELTDQAALDAWAAKHTAGLIKAFPVQVTEQTLFVIASALVAKTRWVKPFGRTATLSGSGDWAGHQGAGLHRTTYDKSVALLDDTVTRVIVRGGLLDVHLLVSDDGPQRALAAGFAALADAADVRTDFTVDTTGPCLRVARGKTTRGDAVNLTVPAFEVASLHDLTEHKELFGLTALTRPDPRGHLPGISPVPLMLDQAKQDVIARFDAEGFEAAAVTALAMTPGSVPYYEWATIVSVELDRPFGFLAVDRKTGLVIVAGQVAEPPREWERTDASASRWA</sequence>
<organism evidence="3 4">
    <name type="scientific">Nocardia camponoti</name>
    <dbReference type="NCBI Taxonomy" id="1616106"/>
    <lineage>
        <taxon>Bacteria</taxon>
        <taxon>Bacillati</taxon>
        <taxon>Actinomycetota</taxon>
        <taxon>Actinomycetes</taxon>
        <taxon>Mycobacteriales</taxon>
        <taxon>Nocardiaceae</taxon>
        <taxon>Nocardia</taxon>
    </lineage>
</organism>
<dbReference type="Gene3D" id="3.30.497.10">
    <property type="entry name" value="Antithrombin, subunit I, domain 2"/>
    <property type="match status" value="2"/>
</dbReference>
<feature type="domain" description="Serpin" evidence="2">
    <location>
        <begin position="1"/>
        <end position="346"/>
    </location>
</feature>
<dbReference type="EMBL" id="BMMW01000001">
    <property type="protein sequence ID" value="GGK39460.1"/>
    <property type="molecule type" value="Genomic_DNA"/>
</dbReference>
<dbReference type="Proteomes" id="UP000612956">
    <property type="component" value="Unassembled WGS sequence"/>
</dbReference>
<dbReference type="InterPro" id="IPR023796">
    <property type="entry name" value="Serpin_dom"/>
</dbReference>
<protein>
    <recommendedName>
        <fullName evidence="2">Serpin domain-containing protein</fullName>
    </recommendedName>
</protein>
<dbReference type="SMART" id="SM00093">
    <property type="entry name" value="SERPIN"/>
    <property type="match status" value="1"/>
</dbReference>
<reference evidence="3" key="2">
    <citation type="submission" date="2020-09" db="EMBL/GenBank/DDBJ databases">
        <authorList>
            <person name="Sun Q."/>
            <person name="Zhou Y."/>
        </authorList>
    </citation>
    <scope>NUCLEOTIDE SEQUENCE</scope>
    <source>
        <strain evidence="3">CGMCC 4.7278</strain>
    </source>
</reference>
<dbReference type="InterPro" id="IPR042178">
    <property type="entry name" value="Serpin_sf_1"/>
</dbReference>
<gene>
    <name evidence="3" type="ORF">GCM10011591_08890</name>
</gene>
<dbReference type="SUPFAM" id="SSF56574">
    <property type="entry name" value="Serpins"/>
    <property type="match status" value="2"/>
</dbReference>
<keyword evidence="4" id="KW-1185">Reference proteome</keyword>